<keyword evidence="3" id="KW-1185">Reference proteome</keyword>
<evidence type="ECO:0000313" key="3">
    <source>
        <dbReference type="Proteomes" id="UP000217199"/>
    </source>
</evidence>
<feature type="compositionally biased region" description="Basic and acidic residues" evidence="1">
    <location>
        <begin position="35"/>
        <end position="54"/>
    </location>
</feature>
<feature type="compositionally biased region" description="Polar residues" evidence="1">
    <location>
        <begin position="21"/>
        <end position="31"/>
    </location>
</feature>
<dbReference type="EMBL" id="NBII01000010">
    <property type="protein sequence ID" value="PAV15420.1"/>
    <property type="molecule type" value="Genomic_DNA"/>
</dbReference>
<evidence type="ECO:0000313" key="2">
    <source>
        <dbReference type="EMBL" id="PAV15420.1"/>
    </source>
</evidence>
<dbReference type="Proteomes" id="UP000217199">
    <property type="component" value="Unassembled WGS sequence"/>
</dbReference>
<sequence length="83" mass="8962">MEENSGSISDKDIRGSIGHDTFTQSEPTAKPTTAFDDRNAEKREEDYKIEKDTIGSDVFSPKGKITVPSVVKNQGNGSGNSRG</sequence>
<name>A0A286U771_9AGAM</name>
<comment type="caution">
    <text evidence="2">The sequence shown here is derived from an EMBL/GenBank/DDBJ whole genome shotgun (WGS) entry which is preliminary data.</text>
</comment>
<dbReference type="InParanoid" id="A0A286U771"/>
<organism evidence="2 3">
    <name type="scientific">Pyrrhoderma noxium</name>
    <dbReference type="NCBI Taxonomy" id="2282107"/>
    <lineage>
        <taxon>Eukaryota</taxon>
        <taxon>Fungi</taxon>
        <taxon>Dikarya</taxon>
        <taxon>Basidiomycota</taxon>
        <taxon>Agaricomycotina</taxon>
        <taxon>Agaricomycetes</taxon>
        <taxon>Hymenochaetales</taxon>
        <taxon>Hymenochaetaceae</taxon>
        <taxon>Pyrrhoderma</taxon>
    </lineage>
</organism>
<reference evidence="2 3" key="1">
    <citation type="journal article" date="2017" name="Mol. Ecol.">
        <title>Comparative and population genomic landscape of Phellinus noxius: A hypervariable fungus causing root rot in trees.</title>
        <authorList>
            <person name="Chung C.L."/>
            <person name="Lee T.J."/>
            <person name="Akiba M."/>
            <person name="Lee H.H."/>
            <person name="Kuo T.H."/>
            <person name="Liu D."/>
            <person name="Ke H.M."/>
            <person name="Yokoi T."/>
            <person name="Roa M.B."/>
            <person name="Lu M.J."/>
            <person name="Chang Y.Y."/>
            <person name="Ann P.J."/>
            <person name="Tsai J.N."/>
            <person name="Chen C.Y."/>
            <person name="Tzean S.S."/>
            <person name="Ota Y."/>
            <person name="Hattori T."/>
            <person name="Sahashi N."/>
            <person name="Liou R.F."/>
            <person name="Kikuchi T."/>
            <person name="Tsai I.J."/>
        </authorList>
    </citation>
    <scope>NUCLEOTIDE SEQUENCE [LARGE SCALE GENOMIC DNA]</scope>
    <source>
        <strain evidence="2 3">FFPRI411160</strain>
    </source>
</reference>
<feature type="region of interest" description="Disordered" evidence="1">
    <location>
        <begin position="1"/>
        <end position="83"/>
    </location>
</feature>
<accession>A0A286U771</accession>
<dbReference type="AlphaFoldDB" id="A0A286U771"/>
<protein>
    <submittedName>
        <fullName evidence="2">Uncharacterized protein</fullName>
    </submittedName>
</protein>
<gene>
    <name evidence="2" type="ORF">PNOK_0918400</name>
</gene>
<evidence type="ECO:0000256" key="1">
    <source>
        <dbReference type="SAM" id="MobiDB-lite"/>
    </source>
</evidence>
<proteinExistence type="predicted"/>